<dbReference type="PANTHER" id="PTHR48079:SF6">
    <property type="entry name" value="NAD(P)-BINDING DOMAIN-CONTAINING PROTEIN-RELATED"/>
    <property type="match status" value="1"/>
</dbReference>
<name>A0A2S9IIR7_9HYPH</name>
<evidence type="ECO:0000313" key="3">
    <source>
        <dbReference type="Proteomes" id="UP000239434"/>
    </source>
</evidence>
<dbReference type="InterPro" id="IPR036291">
    <property type="entry name" value="NAD(P)-bd_dom_sf"/>
</dbReference>
<proteinExistence type="predicted"/>
<dbReference type="PANTHER" id="PTHR48079">
    <property type="entry name" value="PROTEIN YEEZ"/>
    <property type="match status" value="1"/>
</dbReference>
<dbReference type="Gene3D" id="3.40.50.720">
    <property type="entry name" value="NAD(P)-binding Rossmann-like Domain"/>
    <property type="match status" value="1"/>
</dbReference>
<organism evidence="2 3">
    <name type="scientific">Phyllobacterium phragmitis</name>
    <dbReference type="NCBI Taxonomy" id="2670329"/>
    <lineage>
        <taxon>Bacteria</taxon>
        <taxon>Pseudomonadati</taxon>
        <taxon>Pseudomonadota</taxon>
        <taxon>Alphaproteobacteria</taxon>
        <taxon>Hyphomicrobiales</taxon>
        <taxon>Phyllobacteriaceae</taxon>
        <taxon>Phyllobacterium</taxon>
    </lineage>
</organism>
<gene>
    <name evidence="2" type="ORF">C5748_27145</name>
</gene>
<dbReference type="Pfam" id="PF01370">
    <property type="entry name" value="Epimerase"/>
    <property type="match status" value="1"/>
</dbReference>
<evidence type="ECO:0000259" key="1">
    <source>
        <dbReference type="Pfam" id="PF01370"/>
    </source>
</evidence>
<dbReference type="EMBL" id="PVBR01000056">
    <property type="protein sequence ID" value="PRD40409.1"/>
    <property type="molecule type" value="Genomic_DNA"/>
</dbReference>
<dbReference type="RefSeq" id="WP_105746135.1">
    <property type="nucleotide sequence ID" value="NZ_PVBR01000056.1"/>
</dbReference>
<evidence type="ECO:0000313" key="2">
    <source>
        <dbReference type="EMBL" id="PRD40409.1"/>
    </source>
</evidence>
<dbReference type="InterPro" id="IPR001509">
    <property type="entry name" value="Epimerase_deHydtase"/>
</dbReference>
<protein>
    <submittedName>
        <fullName evidence="2">Epimerase</fullName>
    </submittedName>
</protein>
<dbReference type="AlphaFoldDB" id="A0A2S9IIR7"/>
<sequence length="332" mass="35462">MTERHIFITGAAGYVGRNLLRHYVAAGHRVTGLVRSAEAAEQIAAWGARPVIGDMLTTDLVPVMEGTQALVHAAASLDHGPGSQAARINAEGTRRVLESARAAGVASTVLISTDSVLQDGRPLCNVDETTPYPSRPAGGYSAGKAEAERIARRAAAAGQNVVILRPRMVWGRDDTTALPILTEAVRSGRFAWISGGDYLCSTTHVGNLCHAVDLAFGHGRRGEIYHISDGSPRSFRDTVSALLATQGLTAGTKSVPRGLIHGFARIGDGLYRLTGSRLRGPLSFQDYATSAVEITLDIRKAERELGYSPVVSWEDGLTELRQTQVTTRLIEV</sequence>
<comment type="caution">
    <text evidence="2">The sequence shown here is derived from an EMBL/GenBank/DDBJ whole genome shotgun (WGS) entry which is preliminary data.</text>
</comment>
<dbReference type="InterPro" id="IPR051783">
    <property type="entry name" value="NAD(P)-dependent_oxidoreduct"/>
</dbReference>
<dbReference type="Proteomes" id="UP000239434">
    <property type="component" value="Unassembled WGS sequence"/>
</dbReference>
<feature type="domain" description="NAD-dependent epimerase/dehydratase" evidence="1">
    <location>
        <begin position="6"/>
        <end position="227"/>
    </location>
</feature>
<keyword evidence="3" id="KW-1185">Reference proteome</keyword>
<dbReference type="SUPFAM" id="SSF51735">
    <property type="entry name" value="NAD(P)-binding Rossmann-fold domains"/>
    <property type="match status" value="1"/>
</dbReference>
<dbReference type="GO" id="GO:0004029">
    <property type="term" value="F:aldehyde dehydrogenase (NAD+) activity"/>
    <property type="evidence" value="ECO:0007669"/>
    <property type="project" value="TreeGrafter"/>
</dbReference>
<accession>A0A2S9IIR7</accession>
<dbReference type="GO" id="GO:0005737">
    <property type="term" value="C:cytoplasm"/>
    <property type="evidence" value="ECO:0007669"/>
    <property type="project" value="TreeGrafter"/>
</dbReference>
<reference evidence="2 3" key="1">
    <citation type="submission" date="2018-02" db="EMBL/GenBank/DDBJ databases">
        <title>The draft genome of Phyllobacterium sp. 1N-3.</title>
        <authorList>
            <person name="Liu L."/>
            <person name="Li L."/>
            <person name="Zhang X."/>
            <person name="Wang T."/>
            <person name="Liang L."/>
        </authorList>
    </citation>
    <scope>NUCLEOTIDE SEQUENCE [LARGE SCALE GENOMIC DNA]</scope>
    <source>
        <strain evidence="2 3">1N-3</strain>
    </source>
</reference>